<proteinExistence type="inferred from homology"/>
<dbReference type="SUPFAM" id="SSF47370">
    <property type="entry name" value="Bromodomain"/>
    <property type="match status" value="1"/>
</dbReference>
<dbReference type="PROSITE" id="PS00633">
    <property type="entry name" value="BROMODOMAIN_1"/>
    <property type="match status" value="1"/>
</dbReference>
<organism evidence="16 17">
    <name type="scientific">Mortierella alpina</name>
    <name type="common">Oleaginous fungus</name>
    <name type="synonym">Mortierella renispora</name>
    <dbReference type="NCBI Taxonomy" id="64518"/>
    <lineage>
        <taxon>Eukaryota</taxon>
        <taxon>Fungi</taxon>
        <taxon>Fungi incertae sedis</taxon>
        <taxon>Mucoromycota</taxon>
        <taxon>Mortierellomycotina</taxon>
        <taxon>Mortierellomycetes</taxon>
        <taxon>Mortierellales</taxon>
        <taxon>Mortierellaceae</taxon>
        <taxon>Mortierella</taxon>
    </lineage>
</organism>
<dbReference type="InterPro" id="IPR016181">
    <property type="entry name" value="Acyl_CoA_acyltransferase"/>
</dbReference>
<sequence length="645" mass="72835">MDQTQDPHDKAQQQQHQQQQPSPPDEEKDLVENGSMATDSEPTQPSVVANGLSYPPADKDSAKLSMSERMMKIGRSCPCTPSNTSADSTTGASPDEDHEHCDCQGWRPKPPGMSGRVDTCACGHKLSCHGGPWAGEEFERRLRAAFRRDELLQDKGKLLDFDYDDEDIASLRKQIVPRDIIDDDSEHAQNGKANAINGEVHAIRSESAEVVSRRTSPMDITDTDGPVKHSQMEHSDDSTTERESKRIKIEADDEQEPTQSANGELEGSENEGEQANDAEESAEKSATQVQDDEDEVPIKKEKPAVIEERQGLIEFRVFTNDGTRDSMILLTGMKNLFQKQLPKMPREYIARLVYDRNHYSMAIVKAPLIVLGGITYRPFNHRKFAEIVFCAITSTEQVKGYGSHLMNHLKDYISENTDVQHFLTYADNYAIGYFKKQGFTKEITLDRSIWMGYIKDYEGGTIMQCTMVPRVKYLEVNSLLQTQRKAVISKIKEVSKSHIIYPGLQDFKNGITGVDPMSVPGIKESGWDPLMDTTPRVPVHGPHYNAMKHIVAELIKDASSWPFLHPVDVEAVTDYYSYIKDPMDLSTLESNVDADVYENLDDFARDCRKIFDNCRLYNGESTPYVKCANKLEKVFKDKLKEWKEA</sequence>
<dbReference type="InterPro" id="IPR037800">
    <property type="entry name" value="GCN5"/>
</dbReference>
<evidence type="ECO:0000256" key="6">
    <source>
        <dbReference type="ARBA" id="ARBA00023015"/>
    </source>
</evidence>
<dbReference type="Pfam" id="PF00583">
    <property type="entry name" value="Acetyltransf_1"/>
    <property type="match status" value="1"/>
</dbReference>
<dbReference type="InterPro" id="IPR000182">
    <property type="entry name" value="GNAT_dom"/>
</dbReference>
<keyword evidence="10" id="KW-0539">Nucleus</keyword>
<dbReference type="EC" id="2.3.1.48" evidence="3"/>
<dbReference type="GO" id="GO:0045944">
    <property type="term" value="P:positive regulation of transcription by RNA polymerase II"/>
    <property type="evidence" value="ECO:0007669"/>
    <property type="project" value="TreeGrafter"/>
</dbReference>
<dbReference type="GO" id="GO:0000123">
    <property type="term" value="C:histone acetyltransferase complex"/>
    <property type="evidence" value="ECO:0007669"/>
    <property type="project" value="TreeGrafter"/>
</dbReference>
<comment type="similarity">
    <text evidence="2">Belongs to the acetyltransferase family. GCN5 subfamily.</text>
</comment>
<name>A0A9P6J515_MORAP</name>
<dbReference type="GO" id="GO:0010484">
    <property type="term" value="F:histone H3 acetyltransferase activity"/>
    <property type="evidence" value="ECO:0007669"/>
    <property type="project" value="TreeGrafter"/>
</dbReference>
<dbReference type="InterPro" id="IPR001487">
    <property type="entry name" value="Bromodomain"/>
</dbReference>
<feature type="domain" description="N-acetyltransferase" evidence="15">
    <location>
        <begin position="313"/>
        <end position="468"/>
    </location>
</feature>
<keyword evidence="11" id="KW-0012">Acyltransferase</keyword>
<evidence type="ECO:0000259" key="15">
    <source>
        <dbReference type="PROSITE" id="PS51186"/>
    </source>
</evidence>
<evidence type="ECO:0000259" key="14">
    <source>
        <dbReference type="PROSITE" id="PS50014"/>
    </source>
</evidence>
<feature type="compositionally biased region" description="Basic and acidic residues" evidence="13">
    <location>
        <begin position="1"/>
        <end position="11"/>
    </location>
</feature>
<dbReference type="FunFam" id="3.40.630.30:FF:000004">
    <property type="entry name" value="Histone acetyltransferase KAT2A"/>
    <property type="match status" value="1"/>
</dbReference>
<evidence type="ECO:0000256" key="13">
    <source>
        <dbReference type="SAM" id="MobiDB-lite"/>
    </source>
</evidence>
<dbReference type="PRINTS" id="PR00503">
    <property type="entry name" value="BROMODOMAIN"/>
</dbReference>
<feature type="region of interest" description="Disordered" evidence="13">
    <location>
        <begin position="185"/>
        <end position="296"/>
    </location>
</feature>
<keyword evidence="5" id="KW-0156">Chromatin regulator</keyword>
<keyword evidence="8" id="KW-0010">Activator</keyword>
<reference evidence="16" key="1">
    <citation type="journal article" date="2020" name="Fungal Divers.">
        <title>Resolving the Mortierellaceae phylogeny through synthesis of multi-gene phylogenetics and phylogenomics.</title>
        <authorList>
            <person name="Vandepol N."/>
            <person name="Liber J."/>
            <person name="Desiro A."/>
            <person name="Na H."/>
            <person name="Kennedy M."/>
            <person name="Barry K."/>
            <person name="Grigoriev I.V."/>
            <person name="Miller A.N."/>
            <person name="O'Donnell K."/>
            <person name="Stajich J.E."/>
            <person name="Bonito G."/>
        </authorList>
    </citation>
    <scope>NUCLEOTIDE SEQUENCE</scope>
    <source>
        <strain evidence="16">CK1249</strain>
    </source>
</reference>
<keyword evidence="7 12" id="KW-0103">Bromodomain</keyword>
<comment type="subcellular location">
    <subcellularLocation>
        <location evidence="1">Nucleus</location>
    </subcellularLocation>
</comment>
<comment type="caution">
    <text evidence="16">The sequence shown here is derived from an EMBL/GenBank/DDBJ whole genome shotgun (WGS) entry which is preliminary data.</text>
</comment>
<feature type="region of interest" description="Disordered" evidence="13">
    <location>
        <begin position="1"/>
        <end position="101"/>
    </location>
</feature>
<dbReference type="SUPFAM" id="SSF55729">
    <property type="entry name" value="Acyl-CoA N-acyltransferases (Nat)"/>
    <property type="match status" value="1"/>
</dbReference>
<gene>
    <name evidence="16" type="primary">GCN5</name>
    <name evidence="16" type="ORF">BGZ70_008032</name>
</gene>
<dbReference type="SMART" id="SM00297">
    <property type="entry name" value="BROMO"/>
    <property type="match status" value="1"/>
</dbReference>
<dbReference type="PANTHER" id="PTHR45750:SF3">
    <property type="entry name" value="HISTONE ACETYLTRANSFERASE"/>
    <property type="match status" value="1"/>
</dbReference>
<dbReference type="InterPro" id="IPR018359">
    <property type="entry name" value="Bromodomain_CS"/>
</dbReference>
<dbReference type="InterPro" id="IPR036427">
    <property type="entry name" value="Bromodomain-like_sf"/>
</dbReference>
<keyword evidence="4" id="KW-0808">Transferase</keyword>
<evidence type="ECO:0000256" key="7">
    <source>
        <dbReference type="ARBA" id="ARBA00023117"/>
    </source>
</evidence>
<dbReference type="Gene3D" id="1.20.920.10">
    <property type="entry name" value="Bromodomain-like"/>
    <property type="match status" value="1"/>
</dbReference>
<evidence type="ECO:0000256" key="5">
    <source>
        <dbReference type="ARBA" id="ARBA00022853"/>
    </source>
</evidence>
<dbReference type="CDD" id="cd05509">
    <property type="entry name" value="Bromo_gcn5_like"/>
    <property type="match status" value="1"/>
</dbReference>
<evidence type="ECO:0000256" key="9">
    <source>
        <dbReference type="ARBA" id="ARBA00023163"/>
    </source>
</evidence>
<dbReference type="PROSITE" id="PS50014">
    <property type="entry name" value="BROMODOMAIN_2"/>
    <property type="match status" value="1"/>
</dbReference>
<keyword evidence="17" id="KW-1185">Reference proteome</keyword>
<dbReference type="Proteomes" id="UP000738359">
    <property type="component" value="Unassembled WGS sequence"/>
</dbReference>
<dbReference type="PROSITE" id="PS51186">
    <property type="entry name" value="GNAT"/>
    <property type="match status" value="1"/>
</dbReference>
<dbReference type="PANTHER" id="PTHR45750">
    <property type="entry name" value="GH11602P"/>
    <property type="match status" value="1"/>
</dbReference>
<feature type="domain" description="Bromo" evidence="14">
    <location>
        <begin position="555"/>
        <end position="625"/>
    </location>
</feature>
<dbReference type="OrthoDB" id="1937912at2759"/>
<evidence type="ECO:0000256" key="11">
    <source>
        <dbReference type="ARBA" id="ARBA00023315"/>
    </source>
</evidence>
<evidence type="ECO:0000256" key="3">
    <source>
        <dbReference type="ARBA" id="ARBA00013184"/>
    </source>
</evidence>
<dbReference type="Pfam" id="PF00439">
    <property type="entry name" value="Bromodomain"/>
    <property type="match status" value="1"/>
</dbReference>
<keyword evidence="9" id="KW-0804">Transcription</keyword>
<evidence type="ECO:0000256" key="12">
    <source>
        <dbReference type="PROSITE-ProRule" id="PRU00035"/>
    </source>
</evidence>
<accession>A0A9P6J515</accession>
<feature type="compositionally biased region" description="Acidic residues" evidence="13">
    <location>
        <begin position="266"/>
        <end position="280"/>
    </location>
</feature>
<dbReference type="AlphaFoldDB" id="A0A9P6J515"/>
<evidence type="ECO:0000256" key="1">
    <source>
        <dbReference type="ARBA" id="ARBA00004123"/>
    </source>
</evidence>
<evidence type="ECO:0000256" key="4">
    <source>
        <dbReference type="ARBA" id="ARBA00022679"/>
    </source>
</evidence>
<evidence type="ECO:0000313" key="17">
    <source>
        <dbReference type="Proteomes" id="UP000738359"/>
    </source>
</evidence>
<evidence type="ECO:0000256" key="10">
    <source>
        <dbReference type="ARBA" id="ARBA00023242"/>
    </source>
</evidence>
<feature type="compositionally biased region" description="Basic and acidic residues" evidence="13">
    <location>
        <begin position="225"/>
        <end position="250"/>
    </location>
</feature>
<feature type="compositionally biased region" description="Polar residues" evidence="13">
    <location>
        <begin position="79"/>
        <end position="92"/>
    </location>
</feature>
<dbReference type="EMBL" id="JAAAHY010000547">
    <property type="protein sequence ID" value="KAF9962498.1"/>
    <property type="molecule type" value="Genomic_DNA"/>
</dbReference>
<dbReference type="GO" id="GO:0005634">
    <property type="term" value="C:nucleus"/>
    <property type="evidence" value="ECO:0007669"/>
    <property type="project" value="UniProtKB-SubCell"/>
</dbReference>
<evidence type="ECO:0000256" key="8">
    <source>
        <dbReference type="ARBA" id="ARBA00023159"/>
    </source>
</evidence>
<dbReference type="Gene3D" id="3.40.630.30">
    <property type="match status" value="1"/>
</dbReference>
<evidence type="ECO:0000313" key="16">
    <source>
        <dbReference type="EMBL" id="KAF9962498.1"/>
    </source>
</evidence>
<evidence type="ECO:0000256" key="2">
    <source>
        <dbReference type="ARBA" id="ARBA00008607"/>
    </source>
</evidence>
<keyword evidence="6" id="KW-0805">Transcription regulation</keyword>
<feature type="compositionally biased region" description="Polar residues" evidence="13">
    <location>
        <begin position="35"/>
        <end position="47"/>
    </location>
</feature>
<protein>
    <recommendedName>
        <fullName evidence="3">histone acetyltransferase</fullName>
        <ecNumber evidence="3">2.3.1.48</ecNumber>
    </recommendedName>
</protein>